<sequence length="706" mass="76899">MKEQEQEQSAPWGRFTLVSKDPADDSDHIYFSKKVTTIGRNPRRCDYVINQLFISSIHCVVQLEGVDDSGEPRIKLSDNSRNGIWVNAERIGKGASAPLGNGFTVHFTKPGTTPSGVAPMAYKVELLSAKTLDSQSEMHDEQENNSINTTLGGDEHFEMTQQTVISDANTNATSEIPSPSEKKRKRADEEPAVVTVASQELEAKLKAMEAKLKAAEVQVKAAKRQIKVAENKVETLAEEDKKLRIKLSKVEQEGMTLMSKLEAATAENLKLKTDLTAKDKYLELKLEEAATQYKHDLEADQDAKSQDMETKLKEATKKYQQKVEAEHYEQRREMSEKMAAYAKENSQLQASVVSKDEELTECEDTITTLREKIGALEEQARELKSKVDKLPEYEKKISELSAKEMTLAKCEEKINELEEKLTASKDENSEMIGLLAAAEEKAAAAEEKASCAAIAAAASATKIAEADERRELQASIVSLRSELEEHRTQLARYEEEAKKRREAEAVKTATAAATVTIPEPESSSVKANAPDGDDVVAMRAQLAAALDLFGQVQALGLRGVGQLTGSTSQALGDLHLLSAASMESVRTNTTVTSSSTSPTEIDTNEASLKNPDMESTTDTKKKVVIVRDDADHALAEPKASPPKKKREKKRAHKQAAPLSAAIETDAASAIAAMAATEDSSAKSSPSNASTAVVNGDAGEGDWEMLE</sequence>
<feature type="compositionally biased region" description="Low complexity" evidence="2">
    <location>
        <begin position="584"/>
        <end position="597"/>
    </location>
</feature>
<feature type="compositionally biased region" description="Polar residues" evidence="2">
    <location>
        <begin position="166"/>
        <end position="177"/>
    </location>
</feature>
<evidence type="ECO:0000313" key="4">
    <source>
        <dbReference type="EMBL" id="KAG7400050.1"/>
    </source>
</evidence>
<dbReference type="SMART" id="SM00240">
    <property type="entry name" value="FHA"/>
    <property type="match status" value="1"/>
</dbReference>
<feature type="coiled-coil region" evidence="1">
    <location>
        <begin position="305"/>
        <end position="503"/>
    </location>
</feature>
<dbReference type="InterPro" id="IPR000253">
    <property type="entry name" value="FHA_dom"/>
</dbReference>
<dbReference type="Proteomes" id="UP000693981">
    <property type="component" value="Unassembled WGS sequence"/>
</dbReference>
<gene>
    <name evidence="4" type="ORF">PHYBOEH_007118</name>
</gene>
<comment type="caution">
    <text evidence="4">The sequence shown here is derived from an EMBL/GenBank/DDBJ whole genome shotgun (WGS) entry which is preliminary data.</text>
</comment>
<evidence type="ECO:0000256" key="2">
    <source>
        <dbReference type="SAM" id="MobiDB-lite"/>
    </source>
</evidence>
<feature type="region of interest" description="Disordered" evidence="2">
    <location>
        <begin position="584"/>
        <end position="706"/>
    </location>
</feature>
<accession>A0A8T1X9E1</accession>
<reference evidence="4" key="1">
    <citation type="submission" date="2021-02" db="EMBL/GenBank/DDBJ databases">
        <authorList>
            <person name="Palmer J.M."/>
        </authorList>
    </citation>
    <scope>NUCLEOTIDE SEQUENCE</scope>
    <source>
        <strain evidence="4">SCRP23</strain>
    </source>
</reference>
<dbReference type="OrthoDB" id="21204at2759"/>
<name>A0A8T1X9E1_9STRA</name>
<feature type="coiled-coil region" evidence="1">
    <location>
        <begin position="198"/>
        <end position="253"/>
    </location>
</feature>
<dbReference type="EMBL" id="JAGDFL010000039">
    <property type="protein sequence ID" value="KAG7400050.1"/>
    <property type="molecule type" value="Genomic_DNA"/>
</dbReference>
<feature type="compositionally biased region" description="Polar residues" evidence="2">
    <location>
        <begin position="598"/>
        <end position="607"/>
    </location>
</feature>
<feature type="compositionally biased region" description="Basic residues" evidence="2">
    <location>
        <begin position="641"/>
        <end position="653"/>
    </location>
</feature>
<protein>
    <recommendedName>
        <fullName evidence="3">FHA domain-containing protein</fullName>
    </recommendedName>
</protein>
<dbReference type="PROSITE" id="PS50006">
    <property type="entry name" value="FHA_DOMAIN"/>
    <property type="match status" value="1"/>
</dbReference>
<evidence type="ECO:0000256" key="1">
    <source>
        <dbReference type="SAM" id="Coils"/>
    </source>
</evidence>
<dbReference type="AlphaFoldDB" id="A0A8T1X9E1"/>
<proteinExistence type="predicted"/>
<feature type="domain" description="FHA" evidence="3">
    <location>
        <begin position="36"/>
        <end position="91"/>
    </location>
</feature>
<feature type="compositionally biased region" description="Low complexity" evidence="2">
    <location>
        <begin position="654"/>
        <end position="691"/>
    </location>
</feature>
<keyword evidence="1" id="KW-0175">Coiled coil</keyword>
<keyword evidence="5" id="KW-1185">Reference proteome</keyword>
<feature type="region of interest" description="Disordered" evidence="2">
    <location>
        <begin position="166"/>
        <end position="191"/>
    </location>
</feature>
<evidence type="ECO:0000313" key="5">
    <source>
        <dbReference type="Proteomes" id="UP000693981"/>
    </source>
</evidence>
<dbReference type="Pfam" id="PF00498">
    <property type="entry name" value="FHA"/>
    <property type="match status" value="1"/>
</dbReference>
<evidence type="ECO:0000259" key="3">
    <source>
        <dbReference type="PROSITE" id="PS50006"/>
    </source>
</evidence>
<feature type="compositionally biased region" description="Basic and acidic residues" evidence="2">
    <location>
        <begin position="617"/>
        <end position="635"/>
    </location>
</feature>
<organism evidence="4 5">
    <name type="scientific">Phytophthora boehmeriae</name>
    <dbReference type="NCBI Taxonomy" id="109152"/>
    <lineage>
        <taxon>Eukaryota</taxon>
        <taxon>Sar</taxon>
        <taxon>Stramenopiles</taxon>
        <taxon>Oomycota</taxon>
        <taxon>Peronosporomycetes</taxon>
        <taxon>Peronosporales</taxon>
        <taxon>Peronosporaceae</taxon>
        <taxon>Phytophthora</taxon>
    </lineage>
</organism>